<evidence type="ECO:0000256" key="3">
    <source>
        <dbReference type="ARBA" id="ARBA00007931"/>
    </source>
</evidence>
<dbReference type="InterPro" id="IPR041489">
    <property type="entry name" value="PDZ_6"/>
</dbReference>
<feature type="transmembrane region" description="Helical" evidence="11">
    <location>
        <begin position="349"/>
        <end position="369"/>
    </location>
</feature>
<evidence type="ECO:0000256" key="2">
    <source>
        <dbReference type="ARBA" id="ARBA00004141"/>
    </source>
</evidence>
<comment type="caution">
    <text evidence="13">The sequence shown here is derived from an EMBL/GenBank/DDBJ whole genome shotgun (WGS) entry which is preliminary data.</text>
</comment>
<feature type="transmembrane region" description="Helical" evidence="11">
    <location>
        <begin position="295"/>
        <end position="315"/>
    </location>
</feature>
<evidence type="ECO:0000256" key="7">
    <source>
        <dbReference type="ARBA" id="ARBA00022833"/>
    </source>
</evidence>
<gene>
    <name evidence="13" type="ORF">COT24_05230</name>
</gene>
<dbReference type="PANTHER" id="PTHR42837:SF2">
    <property type="entry name" value="MEMBRANE METALLOPROTEASE ARASP2, CHLOROPLASTIC-RELATED"/>
    <property type="match status" value="1"/>
</dbReference>
<evidence type="ECO:0000313" key="13">
    <source>
        <dbReference type="EMBL" id="PIS42110.1"/>
    </source>
</evidence>
<dbReference type="SUPFAM" id="SSF50156">
    <property type="entry name" value="PDZ domain-like"/>
    <property type="match status" value="1"/>
</dbReference>
<dbReference type="SMART" id="SM00228">
    <property type="entry name" value="PDZ"/>
    <property type="match status" value="1"/>
</dbReference>
<evidence type="ECO:0000259" key="12">
    <source>
        <dbReference type="SMART" id="SM00228"/>
    </source>
</evidence>
<accession>A0A2H0YUH7</accession>
<dbReference type="GO" id="GO:0016020">
    <property type="term" value="C:membrane"/>
    <property type="evidence" value="ECO:0007669"/>
    <property type="project" value="UniProtKB-SubCell"/>
</dbReference>
<organism evidence="13 14">
    <name type="scientific">Candidatus Kerfeldbacteria bacterium CG08_land_8_20_14_0_20_40_16</name>
    <dbReference type="NCBI Taxonomy" id="2014244"/>
    <lineage>
        <taxon>Bacteria</taxon>
        <taxon>Candidatus Kerfeldiibacteriota</taxon>
    </lineage>
</organism>
<dbReference type="GO" id="GO:0006508">
    <property type="term" value="P:proteolysis"/>
    <property type="evidence" value="ECO:0007669"/>
    <property type="project" value="UniProtKB-KW"/>
</dbReference>
<sequence>MISAIITLIIVLGLVIFVHELGHFVAAKRLGVKVEEFGFGFPPRLFGFQRFSGQKLEKLAEEEKIELTLTDYKVNGDTEVIKETVSDKIQEIDEIKMTKKWHFFLGNHLPNEQENLKGGTVYSINWLPLGGFVKIKGEQGDQKEEKDSFTHKKIWQRSLILSSGVLMNIVLATILISIGFYIGLPSVVSGDSETNRIRDLKIQIVSLASGSPAETADIKVGDTIKSINGQQFTTAEEVQNYNKERLGQTVSVTIQRGKETIEKEITLAEVDELGVGKMGVGLVETGLVSYSWYRAIWEGIKAAFYLTWQILVAFYELIKNLIVTQAVPPDIAGPIGIAVLTSQISRLGFIYILQFTALLSINLAILNFIPFPALDGGRVLLLLVEKIRGKALNQRIESLIHTAGFFIIIAFLIVVSVKDVSRFKESILGFFKNIIG</sequence>
<dbReference type="PANTHER" id="PTHR42837">
    <property type="entry name" value="REGULATOR OF SIGMA-E PROTEASE RSEP"/>
    <property type="match status" value="1"/>
</dbReference>
<keyword evidence="8 11" id="KW-1133">Transmembrane helix</keyword>
<feature type="transmembrane region" description="Helical" evidence="11">
    <location>
        <begin position="6"/>
        <end position="26"/>
    </location>
</feature>
<evidence type="ECO:0000313" key="14">
    <source>
        <dbReference type="Proteomes" id="UP000231542"/>
    </source>
</evidence>
<dbReference type="Proteomes" id="UP000231542">
    <property type="component" value="Unassembled WGS sequence"/>
</dbReference>
<evidence type="ECO:0000256" key="9">
    <source>
        <dbReference type="ARBA" id="ARBA00023049"/>
    </source>
</evidence>
<comment type="similarity">
    <text evidence="3">Belongs to the peptidase M50B family.</text>
</comment>
<evidence type="ECO:0000256" key="11">
    <source>
        <dbReference type="SAM" id="Phobius"/>
    </source>
</evidence>
<keyword evidence="5 11" id="KW-0812">Transmembrane</keyword>
<dbReference type="GO" id="GO:0004222">
    <property type="term" value="F:metalloendopeptidase activity"/>
    <property type="evidence" value="ECO:0007669"/>
    <property type="project" value="InterPro"/>
</dbReference>
<evidence type="ECO:0000256" key="6">
    <source>
        <dbReference type="ARBA" id="ARBA00022801"/>
    </source>
</evidence>
<evidence type="ECO:0000256" key="10">
    <source>
        <dbReference type="ARBA" id="ARBA00023136"/>
    </source>
</evidence>
<evidence type="ECO:0000256" key="8">
    <source>
        <dbReference type="ARBA" id="ARBA00022989"/>
    </source>
</evidence>
<dbReference type="AlphaFoldDB" id="A0A2H0YUH7"/>
<keyword evidence="4" id="KW-0645">Protease</keyword>
<protein>
    <recommendedName>
        <fullName evidence="12">PDZ domain-containing protein</fullName>
    </recommendedName>
</protein>
<dbReference type="InterPro" id="IPR004387">
    <property type="entry name" value="Pept_M50_Zn"/>
</dbReference>
<comment type="cofactor">
    <cofactor evidence="1">
        <name>Zn(2+)</name>
        <dbReference type="ChEBI" id="CHEBI:29105"/>
    </cofactor>
</comment>
<feature type="transmembrane region" description="Helical" evidence="11">
    <location>
        <begin position="159"/>
        <end position="182"/>
    </location>
</feature>
<comment type="subcellular location">
    <subcellularLocation>
        <location evidence="2">Membrane</location>
        <topology evidence="2">Multi-pass membrane protein</topology>
    </subcellularLocation>
</comment>
<reference evidence="13 14" key="1">
    <citation type="submission" date="2017-09" db="EMBL/GenBank/DDBJ databases">
        <title>Depth-based differentiation of microbial function through sediment-hosted aquifers and enrichment of novel symbionts in the deep terrestrial subsurface.</title>
        <authorList>
            <person name="Probst A.J."/>
            <person name="Ladd B."/>
            <person name="Jarett J.K."/>
            <person name="Geller-Mcgrath D.E."/>
            <person name="Sieber C.M."/>
            <person name="Emerson J.B."/>
            <person name="Anantharaman K."/>
            <person name="Thomas B.C."/>
            <person name="Malmstrom R."/>
            <person name="Stieglmeier M."/>
            <person name="Klingl A."/>
            <person name="Woyke T."/>
            <person name="Ryan C.M."/>
            <person name="Banfield J.F."/>
        </authorList>
    </citation>
    <scope>NUCLEOTIDE SEQUENCE [LARGE SCALE GENOMIC DNA]</scope>
    <source>
        <strain evidence="13">CG08_land_8_20_14_0_20_40_16</strain>
    </source>
</reference>
<dbReference type="InterPro" id="IPR008915">
    <property type="entry name" value="Peptidase_M50"/>
</dbReference>
<keyword evidence="9" id="KW-0482">Metalloprotease</keyword>
<evidence type="ECO:0000256" key="1">
    <source>
        <dbReference type="ARBA" id="ARBA00001947"/>
    </source>
</evidence>
<feature type="domain" description="PDZ" evidence="12">
    <location>
        <begin position="176"/>
        <end position="258"/>
    </location>
</feature>
<proteinExistence type="inferred from homology"/>
<evidence type="ECO:0000256" key="5">
    <source>
        <dbReference type="ARBA" id="ARBA00022692"/>
    </source>
</evidence>
<dbReference type="Pfam" id="PF17820">
    <property type="entry name" value="PDZ_6"/>
    <property type="match status" value="1"/>
</dbReference>
<feature type="transmembrane region" description="Helical" evidence="11">
    <location>
        <begin position="398"/>
        <end position="417"/>
    </location>
</feature>
<dbReference type="Pfam" id="PF02163">
    <property type="entry name" value="Peptidase_M50"/>
    <property type="match status" value="2"/>
</dbReference>
<evidence type="ECO:0000256" key="4">
    <source>
        <dbReference type="ARBA" id="ARBA00022670"/>
    </source>
</evidence>
<name>A0A2H0YUH7_9BACT</name>
<keyword evidence="7" id="KW-0862">Zinc</keyword>
<dbReference type="CDD" id="cd06163">
    <property type="entry name" value="S2P-M50_PDZ_RseP-like"/>
    <property type="match status" value="1"/>
</dbReference>
<dbReference type="Gene3D" id="2.30.42.10">
    <property type="match status" value="1"/>
</dbReference>
<keyword evidence="10 11" id="KW-0472">Membrane</keyword>
<dbReference type="InterPro" id="IPR036034">
    <property type="entry name" value="PDZ_sf"/>
</dbReference>
<keyword evidence="6" id="KW-0378">Hydrolase</keyword>
<dbReference type="InterPro" id="IPR001478">
    <property type="entry name" value="PDZ"/>
</dbReference>
<dbReference type="EMBL" id="PEXU01000057">
    <property type="protein sequence ID" value="PIS42110.1"/>
    <property type="molecule type" value="Genomic_DNA"/>
</dbReference>